<dbReference type="UniPathway" id="UPA00609">
    <property type="reaction ID" value="UER00664"/>
</dbReference>
<dbReference type="NCBIfam" id="NF003986">
    <property type="entry name" value="PRK05471.1-5"/>
    <property type="match status" value="1"/>
</dbReference>
<keyword evidence="12 19" id="KW-1133">Transmembrane helix</keyword>
<dbReference type="SUPFAM" id="SSF54197">
    <property type="entry name" value="HIT-like"/>
    <property type="match status" value="1"/>
</dbReference>
<dbReference type="RefSeq" id="WP_024557902.1">
    <property type="nucleotide sequence ID" value="NZ_LFEJ01000027.1"/>
</dbReference>
<evidence type="ECO:0000256" key="7">
    <source>
        <dbReference type="ARBA" id="ARBA00019608"/>
    </source>
</evidence>
<evidence type="ECO:0000256" key="3">
    <source>
        <dbReference type="ARBA" id="ARBA00004927"/>
    </source>
</evidence>
<evidence type="ECO:0000256" key="15">
    <source>
        <dbReference type="ARBA" id="ARBA00023209"/>
    </source>
</evidence>
<keyword evidence="8 19" id="KW-1003">Cell membrane</keyword>
<evidence type="ECO:0000256" key="14">
    <source>
        <dbReference type="ARBA" id="ARBA00023136"/>
    </source>
</evidence>
<evidence type="ECO:0000256" key="17">
    <source>
        <dbReference type="ARBA" id="ARBA00032888"/>
    </source>
</evidence>
<keyword evidence="10 19" id="KW-0812">Transmembrane</keyword>
<evidence type="ECO:0000256" key="19">
    <source>
        <dbReference type="HAMAP-Rule" id="MF_00319"/>
    </source>
</evidence>
<evidence type="ECO:0000313" key="22">
    <source>
        <dbReference type="Proteomes" id="UP000037315"/>
    </source>
</evidence>
<dbReference type="STRING" id="1121863.GCA_000621185_03754"/>
<dbReference type="InterPro" id="IPR036265">
    <property type="entry name" value="HIT-like_sf"/>
</dbReference>
<feature type="signal peptide" evidence="20">
    <location>
        <begin position="1"/>
        <end position="22"/>
    </location>
</feature>
<comment type="similarity">
    <text evidence="5 19">Belongs to the Cdh family.</text>
</comment>
<organism evidence="21 22">
    <name type="scientific">Franconibacter pulveris</name>
    <dbReference type="NCBI Taxonomy" id="435910"/>
    <lineage>
        <taxon>Bacteria</taxon>
        <taxon>Pseudomonadati</taxon>
        <taxon>Pseudomonadota</taxon>
        <taxon>Gammaproteobacteria</taxon>
        <taxon>Enterobacterales</taxon>
        <taxon>Enterobacteriaceae</taxon>
        <taxon>Franconibacter</taxon>
    </lineage>
</organism>
<evidence type="ECO:0000256" key="10">
    <source>
        <dbReference type="ARBA" id="ARBA00022692"/>
    </source>
</evidence>
<dbReference type="GO" id="GO:0046342">
    <property type="term" value="P:CDP-diacylglycerol catabolic process"/>
    <property type="evidence" value="ECO:0007669"/>
    <property type="project" value="UniProtKB-UniRule"/>
</dbReference>
<dbReference type="HAMAP" id="MF_00319">
    <property type="entry name" value="Cdh"/>
    <property type="match status" value="1"/>
</dbReference>
<evidence type="ECO:0000256" key="8">
    <source>
        <dbReference type="ARBA" id="ARBA00022475"/>
    </source>
</evidence>
<dbReference type="EC" id="3.6.1.26" evidence="6 19"/>
<keyword evidence="16 19" id="KW-1208">Phospholipid metabolism</keyword>
<keyword evidence="13 19" id="KW-0443">Lipid metabolism</keyword>
<dbReference type="AlphaFoldDB" id="A0A0J8VH79"/>
<comment type="catalytic activity">
    <reaction evidence="1 19">
        <text>a CDP-1,2-diacyl-sn-glycerol + H2O = a 1,2-diacyl-sn-glycero-3-phosphate + CMP + 2 H(+)</text>
        <dbReference type="Rhea" id="RHEA:15221"/>
        <dbReference type="ChEBI" id="CHEBI:15377"/>
        <dbReference type="ChEBI" id="CHEBI:15378"/>
        <dbReference type="ChEBI" id="CHEBI:58332"/>
        <dbReference type="ChEBI" id="CHEBI:58608"/>
        <dbReference type="ChEBI" id="CHEBI:60377"/>
        <dbReference type="EC" id="3.6.1.26"/>
    </reaction>
</comment>
<comment type="pathway">
    <text evidence="4">Lipid metabolism.</text>
</comment>
<evidence type="ECO:0000256" key="9">
    <source>
        <dbReference type="ARBA" id="ARBA00022516"/>
    </source>
</evidence>
<gene>
    <name evidence="19" type="primary">cdh</name>
    <name evidence="21" type="ORF">ACH50_20920</name>
</gene>
<keyword evidence="14 19" id="KW-0472">Membrane</keyword>
<evidence type="ECO:0000256" key="11">
    <source>
        <dbReference type="ARBA" id="ARBA00022801"/>
    </source>
</evidence>
<evidence type="ECO:0000256" key="18">
    <source>
        <dbReference type="ARBA" id="ARBA00032892"/>
    </source>
</evidence>
<evidence type="ECO:0000256" key="6">
    <source>
        <dbReference type="ARBA" id="ARBA00012375"/>
    </source>
</evidence>
<protein>
    <recommendedName>
        <fullName evidence="7 19">CDP-diacylglycerol pyrophosphatase</fullName>
        <ecNumber evidence="6 19">3.6.1.26</ecNumber>
    </recommendedName>
    <alternativeName>
        <fullName evidence="17 19">CDP-diacylglycerol phosphatidylhydrolase</fullName>
    </alternativeName>
    <alternativeName>
        <fullName evidence="18 19">CDP-diglyceride hydrolase</fullName>
    </alternativeName>
</protein>
<evidence type="ECO:0000256" key="16">
    <source>
        <dbReference type="ARBA" id="ARBA00023264"/>
    </source>
</evidence>
<dbReference type="EMBL" id="LFEJ01000027">
    <property type="protein sequence ID" value="KMV32492.1"/>
    <property type="molecule type" value="Genomic_DNA"/>
</dbReference>
<comment type="caution">
    <text evidence="21">The sequence shown here is derived from an EMBL/GenBank/DDBJ whole genome shotgun (WGS) entry which is preliminary data.</text>
</comment>
<dbReference type="InterPro" id="IPR003763">
    <property type="entry name" value="CDP-diacylglyc_Pase"/>
</dbReference>
<keyword evidence="11 19" id="KW-0378">Hydrolase</keyword>
<evidence type="ECO:0000256" key="20">
    <source>
        <dbReference type="SAM" id="SignalP"/>
    </source>
</evidence>
<evidence type="ECO:0000256" key="13">
    <source>
        <dbReference type="ARBA" id="ARBA00023098"/>
    </source>
</evidence>
<comment type="pathway">
    <text evidence="3 19">Phospholipid metabolism; CDP-diacylglycerol degradation; phosphatidate from CDP-diacylglycerol: step 1/1.</text>
</comment>
<dbReference type="PATRIC" id="fig|1656095.3.peg.3857"/>
<keyword evidence="15 19" id="KW-0594">Phospholipid biosynthesis</keyword>
<sequence>MKRTLYVTGVLFALLAAGAALAWHHFKPGNPDVLRHIVTAQCVPHQQRENNPAPCAQVNLADGYAVLKDRNGPLQYLLLPTYRINGMESPLLLEARTPDFFWQAWQARRFISEKRGEKVPDEAISLTINSRLGRTQNHLHIHISCLRPDVRQRLNENVHQISSQWQPFPGGLRGHDYLARRVTEPELSRRSPFMMLAEEVPQARGHMGRYALAVAKQNDGSFILLATARNLLDFNLASAEEIQDHDCGILNSQG</sequence>
<reference evidence="21 22" key="1">
    <citation type="submission" date="2015-06" db="EMBL/GenBank/DDBJ databases">
        <title>Genome sequencing of Cronobacter sp. strain DJ34 isolated from petroleum contaminated sludge of Duliajan Oil Fields, Assam, India.</title>
        <authorList>
            <person name="Pal S."/>
            <person name="Banerjee T.D."/>
            <person name="Roy A."/>
            <person name="Sar P."/>
            <person name="Kazy S.K."/>
        </authorList>
    </citation>
    <scope>NUCLEOTIDE SEQUENCE [LARGE SCALE GENOMIC DNA]</scope>
    <source>
        <strain evidence="21 22">DJ34</strain>
    </source>
</reference>
<proteinExistence type="inferred from homology"/>
<dbReference type="PIRSF" id="PIRSF001273">
    <property type="entry name" value="CDH"/>
    <property type="match status" value="1"/>
</dbReference>
<evidence type="ECO:0000256" key="5">
    <source>
        <dbReference type="ARBA" id="ARBA00006435"/>
    </source>
</evidence>
<accession>A0A0J8VH79</accession>
<dbReference type="GO" id="GO:0008654">
    <property type="term" value="P:phospholipid biosynthetic process"/>
    <property type="evidence" value="ECO:0007669"/>
    <property type="project" value="UniProtKB-KW"/>
</dbReference>
<dbReference type="GO" id="GO:0005886">
    <property type="term" value="C:plasma membrane"/>
    <property type="evidence" value="ECO:0007669"/>
    <property type="project" value="UniProtKB-SubCell"/>
</dbReference>
<dbReference type="OrthoDB" id="481399at2"/>
<dbReference type="Pfam" id="PF02611">
    <property type="entry name" value="CDH"/>
    <property type="match status" value="1"/>
</dbReference>
<evidence type="ECO:0000256" key="2">
    <source>
        <dbReference type="ARBA" id="ARBA00004162"/>
    </source>
</evidence>
<evidence type="ECO:0000256" key="1">
    <source>
        <dbReference type="ARBA" id="ARBA00001007"/>
    </source>
</evidence>
<feature type="chain" id="PRO_5005311141" description="CDP-diacylglycerol pyrophosphatase" evidence="20">
    <location>
        <begin position="23"/>
        <end position="254"/>
    </location>
</feature>
<dbReference type="Gene3D" id="3.30.428.30">
    <property type="entry name" value="HIT family - CDH-like"/>
    <property type="match status" value="1"/>
</dbReference>
<dbReference type="Proteomes" id="UP000037315">
    <property type="component" value="Unassembled WGS sequence"/>
</dbReference>
<dbReference type="GO" id="GO:0008715">
    <property type="term" value="F:CDP-diacylglycerol diphosphatase activity"/>
    <property type="evidence" value="ECO:0007669"/>
    <property type="project" value="UniProtKB-UniRule"/>
</dbReference>
<keyword evidence="20" id="KW-0732">Signal</keyword>
<comment type="subcellular location">
    <subcellularLocation>
        <location evidence="2 19">Cell membrane</location>
        <topology evidence="2 19">Single-pass membrane protein</topology>
    </subcellularLocation>
</comment>
<keyword evidence="9 19" id="KW-0444">Lipid biosynthesis</keyword>
<keyword evidence="22" id="KW-1185">Reference proteome</keyword>
<evidence type="ECO:0000313" key="21">
    <source>
        <dbReference type="EMBL" id="KMV32492.1"/>
    </source>
</evidence>
<evidence type="ECO:0000256" key="4">
    <source>
        <dbReference type="ARBA" id="ARBA00005189"/>
    </source>
</evidence>
<name>A0A0J8VH79_9ENTR</name>
<evidence type="ECO:0000256" key="12">
    <source>
        <dbReference type="ARBA" id="ARBA00022989"/>
    </source>
</evidence>